<dbReference type="SMART" id="SM00408">
    <property type="entry name" value="IGc2"/>
    <property type="match status" value="1"/>
</dbReference>
<proteinExistence type="predicted"/>
<name>A0A9N9SHB0_PHACE</name>
<evidence type="ECO:0000256" key="7">
    <source>
        <dbReference type="SAM" id="Phobius"/>
    </source>
</evidence>
<protein>
    <recommendedName>
        <fullName evidence="9">Ig-like domain-containing protein</fullName>
    </recommendedName>
</protein>
<evidence type="ECO:0000256" key="3">
    <source>
        <dbReference type="ARBA" id="ARBA00022737"/>
    </source>
</evidence>
<dbReference type="Proteomes" id="UP001153737">
    <property type="component" value="Chromosome 3"/>
</dbReference>
<keyword evidence="5" id="KW-0325">Glycoprotein</keyword>
<dbReference type="InterPro" id="IPR036179">
    <property type="entry name" value="Ig-like_dom_sf"/>
</dbReference>
<dbReference type="Gene3D" id="3.80.10.10">
    <property type="entry name" value="Ribonuclease Inhibitor"/>
    <property type="match status" value="1"/>
</dbReference>
<gene>
    <name evidence="10" type="ORF">PHAECO_LOCUS7261</name>
</gene>
<evidence type="ECO:0000256" key="1">
    <source>
        <dbReference type="ARBA" id="ARBA00022614"/>
    </source>
</evidence>
<dbReference type="InterPro" id="IPR003598">
    <property type="entry name" value="Ig_sub2"/>
</dbReference>
<evidence type="ECO:0000313" key="10">
    <source>
        <dbReference type="EMBL" id="CAG9820202.1"/>
    </source>
</evidence>
<dbReference type="PROSITE" id="PS50835">
    <property type="entry name" value="IG_LIKE"/>
    <property type="match status" value="1"/>
</dbReference>
<evidence type="ECO:0000256" key="5">
    <source>
        <dbReference type="ARBA" id="ARBA00023180"/>
    </source>
</evidence>
<feature type="compositionally biased region" description="Basic and acidic residues" evidence="6">
    <location>
        <begin position="568"/>
        <end position="577"/>
    </location>
</feature>
<dbReference type="AlphaFoldDB" id="A0A9N9SHB0"/>
<dbReference type="InterPro" id="IPR003599">
    <property type="entry name" value="Ig_sub"/>
</dbReference>
<keyword evidence="11" id="KW-1185">Reference proteome</keyword>
<keyword evidence="7" id="KW-0472">Membrane</keyword>
<feature type="transmembrane region" description="Helical" evidence="7">
    <location>
        <begin position="345"/>
        <end position="369"/>
    </location>
</feature>
<dbReference type="PROSITE" id="PS51450">
    <property type="entry name" value="LRR"/>
    <property type="match status" value="1"/>
</dbReference>
<feature type="chain" id="PRO_5040331458" description="Ig-like domain-containing protein" evidence="8">
    <location>
        <begin position="19"/>
        <end position="593"/>
    </location>
</feature>
<reference evidence="10" key="1">
    <citation type="submission" date="2022-01" db="EMBL/GenBank/DDBJ databases">
        <authorList>
            <person name="King R."/>
        </authorList>
    </citation>
    <scope>NUCLEOTIDE SEQUENCE</scope>
</reference>
<evidence type="ECO:0000256" key="6">
    <source>
        <dbReference type="SAM" id="MobiDB-lite"/>
    </source>
</evidence>
<dbReference type="SMART" id="SM00369">
    <property type="entry name" value="LRR_TYP"/>
    <property type="match status" value="3"/>
</dbReference>
<evidence type="ECO:0000256" key="8">
    <source>
        <dbReference type="SAM" id="SignalP"/>
    </source>
</evidence>
<keyword evidence="7" id="KW-0812">Transmembrane</keyword>
<keyword evidence="1" id="KW-0433">Leucine-rich repeat</keyword>
<keyword evidence="4" id="KW-1015">Disulfide bond</keyword>
<feature type="signal peptide" evidence="8">
    <location>
        <begin position="1"/>
        <end position="18"/>
    </location>
</feature>
<keyword evidence="3" id="KW-0677">Repeat</keyword>
<dbReference type="CDD" id="cd00096">
    <property type="entry name" value="Ig"/>
    <property type="match status" value="1"/>
</dbReference>
<evidence type="ECO:0000256" key="2">
    <source>
        <dbReference type="ARBA" id="ARBA00022729"/>
    </source>
</evidence>
<dbReference type="InterPro" id="IPR032675">
    <property type="entry name" value="LRR_dom_sf"/>
</dbReference>
<dbReference type="InterPro" id="IPR003591">
    <property type="entry name" value="Leu-rich_rpt_typical-subtyp"/>
</dbReference>
<dbReference type="OrthoDB" id="643377at2759"/>
<dbReference type="InterPro" id="IPR001611">
    <property type="entry name" value="Leu-rich_rpt"/>
</dbReference>
<dbReference type="SMART" id="SM00082">
    <property type="entry name" value="LRRCT"/>
    <property type="match status" value="1"/>
</dbReference>
<dbReference type="InterPro" id="IPR007110">
    <property type="entry name" value="Ig-like_dom"/>
</dbReference>
<dbReference type="InterPro" id="IPR013783">
    <property type="entry name" value="Ig-like_fold"/>
</dbReference>
<dbReference type="FunFam" id="3.80.10.10:FF:000082">
    <property type="entry name" value="Leucine-rich repeat-containing 24"/>
    <property type="match status" value="1"/>
</dbReference>
<evidence type="ECO:0000256" key="4">
    <source>
        <dbReference type="ARBA" id="ARBA00023157"/>
    </source>
</evidence>
<sequence>MYNTVILNLTLLLALCKCCPFPCICRWKNGKQTSECVNKDLLVIPDGLDATTQVLEFAGNNLRTLHREKFVRLDLINLQRIHLSRISVVSEATFKGLTNLVELDLSDNLLDAIPSVSLLDCPALMRLSLSRNPITALDQNAFDRLSLEWLHLEANKMTSFAAALHLPGSLKGVQLQENPWQCDCRLRDLQEFLLKFGYPFSIEPVCSGPRELSGQKIKAVPTDHLACVPVVTPTILYLEIDQGHNISLACQVDAIPEAAINWYFDGQLLQNDTYLAPGLRLLYYVERGTSNKTSELYIFNANSGDSGTFVCSAENPAGVSRANYTVKLLMRQEEPRERNEPPFEFILVLTFATSLSVLLIIVVATFAALKCRRRSRMRRKRHESKVALESSSGDNLFKESFDDSMEPADHAKEYSLETSQGPSVVAFNHDQISMKLYQERNPDLINGTDVMEKSECAVIRRHHSIRNVRFGGETEVSDCGALFVMPGELRLHPGAGCYKTLPNKKRTAAAPLGRLSREADFLNRSAAAQTQPAYEFFGSDIRHTADGYPARNVDGRQQAPGITTPLEGEGKGDVPEKKSVGCGQDNCFQKVCT</sequence>
<dbReference type="SUPFAM" id="SSF52058">
    <property type="entry name" value="L domain-like"/>
    <property type="match status" value="1"/>
</dbReference>
<keyword evidence="2 8" id="KW-0732">Signal</keyword>
<accession>A0A9N9SHB0</accession>
<dbReference type="InterPro" id="IPR013098">
    <property type="entry name" value="Ig_I-set"/>
</dbReference>
<dbReference type="PANTHER" id="PTHR24366:SF151">
    <property type="entry name" value="KEKKON 2"/>
    <property type="match status" value="1"/>
</dbReference>
<dbReference type="InterPro" id="IPR000483">
    <property type="entry name" value="Cys-rich_flank_reg_C"/>
</dbReference>
<dbReference type="Pfam" id="PF13855">
    <property type="entry name" value="LRR_8"/>
    <property type="match status" value="1"/>
</dbReference>
<dbReference type="SMART" id="SM00409">
    <property type="entry name" value="IG"/>
    <property type="match status" value="1"/>
</dbReference>
<dbReference type="Gene3D" id="2.60.40.10">
    <property type="entry name" value="Immunoglobulins"/>
    <property type="match status" value="1"/>
</dbReference>
<evidence type="ECO:0000313" key="11">
    <source>
        <dbReference type="Proteomes" id="UP001153737"/>
    </source>
</evidence>
<organism evidence="10 11">
    <name type="scientific">Phaedon cochleariae</name>
    <name type="common">Mustard beetle</name>
    <dbReference type="NCBI Taxonomy" id="80249"/>
    <lineage>
        <taxon>Eukaryota</taxon>
        <taxon>Metazoa</taxon>
        <taxon>Ecdysozoa</taxon>
        <taxon>Arthropoda</taxon>
        <taxon>Hexapoda</taxon>
        <taxon>Insecta</taxon>
        <taxon>Pterygota</taxon>
        <taxon>Neoptera</taxon>
        <taxon>Endopterygota</taxon>
        <taxon>Coleoptera</taxon>
        <taxon>Polyphaga</taxon>
        <taxon>Cucujiformia</taxon>
        <taxon>Chrysomeloidea</taxon>
        <taxon>Chrysomelidae</taxon>
        <taxon>Chrysomelinae</taxon>
        <taxon>Chrysomelini</taxon>
        <taxon>Phaedon</taxon>
    </lineage>
</organism>
<dbReference type="EMBL" id="OU896709">
    <property type="protein sequence ID" value="CAG9820202.1"/>
    <property type="molecule type" value="Genomic_DNA"/>
</dbReference>
<dbReference type="GO" id="GO:0071944">
    <property type="term" value="C:cell periphery"/>
    <property type="evidence" value="ECO:0007669"/>
    <property type="project" value="UniProtKB-ARBA"/>
</dbReference>
<evidence type="ECO:0000259" key="9">
    <source>
        <dbReference type="PROSITE" id="PS50835"/>
    </source>
</evidence>
<keyword evidence="7" id="KW-1133">Transmembrane helix</keyword>
<feature type="region of interest" description="Disordered" evidence="6">
    <location>
        <begin position="547"/>
        <end position="577"/>
    </location>
</feature>
<dbReference type="PANTHER" id="PTHR24366">
    <property type="entry name" value="IG(IMMUNOGLOBULIN) AND LRR(LEUCINE RICH REPEAT) DOMAINS"/>
    <property type="match status" value="1"/>
</dbReference>
<reference evidence="10" key="2">
    <citation type="submission" date="2022-10" db="EMBL/GenBank/DDBJ databases">
        <authorList>
            <consortium name="ENA_rothamsted_submissions"/>
            <consortium name="culmorum"/>
            <person name="King R."/>
        </authorList>
    </citation>
    <scope>NUCLEOTIDE SEQUENCE</scope>
</reference>
<dbReference type="Pfam" id="PF07679">
    <property type="entry name" value="I-set"/>
    <property type="match status" value="1"/>
</dbReference>
<dbReference type="SUPFAM" id="SSF48726">
    <property type="entry name" value="Immunoglobulin"/>
    <property type="match status" value="1"/>
</dbReference>
<feature type="domain" description="Ig-like" evidence="9">
    <location>
        <begin position="229"/>
        <end position="327"/>
    </location>
</feature>